<proteinExistence type="predicted"/>
<name>A0A485L1U6_9STRA</name>
<feature type="transmembrane region" description="Helical" evidence="2">
    <location>
        <begin position="142"/>
        <end position="165"/>
    </location>
</feature>
<accession>A0A485L1U6</accession>
<dbReference type="OrthoDB" id="69455at2759"/>
<evidence type="ECO:0000313" key="5">
    <source>
        <dbReference type="Proteomes" id="UP000332933"/>
    </source>
</evidence>
<gene>
    <name evidence="4" type="primary">Aste57867_14874</name>
    <name evidence="3" type="ORF">As57867_014818</name>
    <name evidence="4" type="ORF">ASTE57867_14874</name>
</gene>
<evidence type="ECO:0000256" key="1">
    <source>
        <dbReference type="SAM" id="MobiDB-lite"/>
    </source>
</evidence>
<protein>
    <submittedName>
        <fullName evidence="4">Aste57867_14874 protein</fullName>
    </submittedName>
</protein>
<evidence type="ECO:0000256" key="2">
    <source>
        <dbReference type="SAM" id="Phobius"/>
    </source>
</evidence>
<feature type="compositionally biased region" description="Polar residues" evidence="1">
    <location>
        <begin position="13"/>
        <end position="24"/>
    </location>
</feature>
<keyword evidence="5" id="KW-1185">Reference proteome</keyword>
<dbReference type="Proteomes" id="UP000332933">
    <property type="component" value="Unassembled WGS sequence"/>
</dbReference>
<feature type="transmembrane region" description="Helical" evidence="2">
    <location>
        <begin position="49"/>
        <end position="82"/>
    </location>
</feature>
<keyword evidence="2" id="KW-0812">Transmembrane</keyword>
<evidence type="ECO:0000313" key="3">
    <source>
        <dbReference type="EMBL" id="KAF0694238.1"/>
    </source>
</evidence>
<feature type="region of interest" description="Disordered" evidence="1">
    <location>
        <begin position="221"/>
        <end position="242"/>
    </location>
</feature>
<dbReference type="AlphaFoldDB" id="A0A485L1U6"/>
<keyword evidence="2" id="KW-1133">Transmembrane helix</keyword>
<feature type="transmembrane region" description="Helical" evidence="2">
    <location>
        <begin position="177"/>
        <end position="197"/>
    </location>
</feature>
<dbReference type="EMBL" id="CAADRA010005606">
    <property type="protein sequence ID" value="VFT91691.1"/>
    <property type="molecule type" value="Genomic_DNA"/>
</dbReference>
<reference evidence="4 5" key="1">
    <citation type="submission" date="2019-03" db="EMBL/GenBank/DDBJ databases">
        <authorList>
            <person name="Gaulin E."/>
            <person name="Dumas B."/>
        </authorList>
    </citation>
    <scope>NUCLEOTIDE SEQUENCE [LARGE SCALE GENOMIC DNA]</scope>
    <source>
        <strain evidence="4">CBS 568.67</strain>
    </source>
</reference>
<feature type="region of interest" description="Disordered" evidence="1">
    <location>
        <begin position="13"/>
        <end position="32"/>
    </location>
</feature>
<sequence>MMLPMARCGAASDITSSKHTSSPFASVDQGDTAASHLPPRELLSRQCSYMIALSVLSFMFIYNIWWVALFTITVAGVGYYAAEMIQDGASLSSSSSTSTSTVFGPCLLLPPRRPQQHHVGGGALNMSVNKIRTKRQLMLTEFFYFASLLLMAFQGGGEAMLLVNMSIDMTYSRTDGWQVACILLGSIFLIALVIATYRAHIASKTFLDELRMYPSHEPLLPQVDPHHGPATTAAGRGPRTIL</sequence>
<dbReference type="EMBL" id="VJMH01005585">
    <property type="protein sequence ID" value="KAF0694238.1"/>
    <property type="molecule type" value="Genomic_DNA"/>
</dbReference>
<keyword evidence="2" id="KW-0472">Membrane</keyword>
<evidence type="ECO:0000313" key="4">
    <source>
        <dbReference type="EMBL" id="VFT91691.1"/>
    </source>
</evidence>
<reference evidence="3" key="2">
    <citation type="submission" date="2019-06" db="EMBL/GenBank/DDBJ databases">
        <title>Genomics analysis of Aphanomyces spp. identifies a new class of oomycete effector associated with host adaptation.</title>
        <authorList>
            <person name="Gaulin E."/>
        </authorList>
    </citation>
    <scope>NUCLEOTIDE SEQUENCE</scope>
    <source>
        <strain evidence="3">CBS 578.67</strain>
    </source>
</reference>
<organism evidence="4 5">
    <name type="scientific">Aphanomyces stellatus</name>
    <dbReference type="NCBI Taxonomy" id="120398"/>
    <lineage>
        <taxon>Eukaryota</taxon>
        <taxon>Sar</taxon>
        <taxon>Stramenopiles</taxon>
        <taxon>Oomycota</taxon>
        <taxon>Saprolegniomycetes</taxon>
        <taxon>Saprolegniales</taxon>
        <taxon>Verrucalvaceae</taxon>
        <taxon>Aphanomyces</taxon>
    </lineage>
</organism>